<evidence type="ECO:0000256" key="4">
    <source>
        <dbReference type="ARBA" id="ARBA00011990"/>
    </source>
</evidence>
<protein>
    <recommendedName>
        <fullName evidence="4">dTDP-glucose 4,6-dehydratase</fullName>
        <ecNumber evidence="4">4.2.1.46</ecNumber>
    </recommendedName>
</protein>
<dbReference type="InterPro" id="IPR005888">
    <property type="entry name" value="dTDP_Gluc_deHydtase"/>
</dbReference>
<evidence type="ECO:0000256" key="1">
    <source>
        <dbReference type="ARBA" id="ARBA00001539"/>
    </source>
</evidence>
<keyword evidence="5" id="KW-0520">NAD</keyword>
<dbReference type="Proteomes" id="UP000177723">
    <property type="component" value="Unassembled WGS sequence"/>
</dbReference>
<dbReference type="NCBIfam" id="TIGR01181">
    <property type="entry name" value="dTDP_gluc_dehyt"/>
    <property type="match status" value="1"/>
</dbReference>
<dbReference type="InterPro" id="IPR036291">
    <property type="entry name" value="NAD(P)-bd_dom_sf"/>
</dbReference>
<keyword evidence="6" id="KW-0456">Lyase</keyword>
<proteinExistence type="inferred from homology"/>
<evidence type="ECO:0000256" key="3">
    <source>
        <dbReference type="ARBA" id="ARBA00008178"/>
    </source>
</evidence>
<dbReference type="Pfam" id="PF16363">
    <property type="entry name" value="GDP_Man_Dehyd"/>
    <property type="match status" value="1"/>
</dbReference>
<evidence type="ECO:0000256" key="5">
    <source>
        <dbReference type="ARBA" id="ARBA00023027"/>
    </source>
</evidence>
<feature type="domain" description="NAD(P)-binding" evidence="7">
    <location>
        <begin position="4"/>
        <end position="305"/>
    </location>
</feature>
<sequence>MKLLVTGGAGFIGSNFIRYWLNTHPEDRLINLDVLSYAGNVENLRGIKESKKYTFMKGNIGNRKLLEKVMKDVDIVVNFAAETHVDRSLEDSSVFFNNNVIAASVLYKISIKKRVKKFIQISTDEVFGELPGDGNSKFDENSRYNPQNPYSVSKAAADFLAFSYHKAYGFPIIITHSGNNYGPCQYPEKFIPLTITNALAGKNIPVYGNGKQVRNWIYVEDNVRAIEKIIIHGKIGERYCIGGEELKNIEVAEMILDRLGLGRKLIAYVRDRPGHDRKYALNCSKIKNEFGWRAKYSFKEGVAKTIEWYKNKSLKI</sequence>
<evidence type="ECO:0000256" key="2">
    <source>
        <dbReference type="ARBA" id="ARBA00001911"/>
    </source>
</evidence>
<evidence type="ECO:0000259" key="7">
    <source>
        <dbReference type="Pfam" id="PF16363"/>
    </source>
</evidence>
<comment type="similarity">
    <text evidence="3">Belongs to the NAD(P)-dependent epimerase/dehydratase family. dTDP-glucose dehydratase subfamily.</text>
</comment>
<dbReference type="FunFam" id="3.40.50.720:FF:000304">
    <property type="entry name" value="UDP-glucose 4,6-dehydratase"/>
    <property type="match status" value="1"/>
</dbReference>
<dbReference type="AlphaFoldDB" id="A0A1F5WP10"/>
<dbReference type="InterPro" id="IPR016040">
    <property type="entry name" value="NAD(P)-bd_dom"/>
</dbReference>
<dbReference type="PANTHER" id="PTHR43000">
    <property type="entry name" value="DTDP-D-GLUCOSE 4,6-DEHYDRATASE-RELATED"/>
    <property type="match status" value="1"/>
</dbReference>
<dbReference type="SUPFAM" id="SSF51735">
    <property type="entry name" value="NAD(P)-binding Rossmann-fold domains"/>
    <property type="match status" value="1"/>
</dbReference>
<reference evidence="8 9" key="1">
    <citation type="journal article" date="2016" name="Nat. Commun.">
        <title>Thousands of microbial genomes shed light on interconnected biogeochemical processes in an aquifer system.</title>
        <authorList>
            <person name="Anantharaman K."/>
            <person name="Brown C.T."/>
            <person name="Hug L.A."/>
            <person name="Sharon I."/>
            <person name="Castelle C.J."/>
            <person name="Probst A.J."/>
            <person name="Thomas B.C."/>
            <person name="Singh A."/>
            <person name="Wilkins M.J."/>
            <person name="Karaoz U."/>
            <person name="Brodie E.L."/>
            <person name="Williams K.H."/>
            <person name="Hubbard S.S."/>
            <person name="Banfield J.F."/>
        </authorList>
    </citation>
    <scope>NUCLEOTIDE SEQUENCE [LARGE SCALE GENOMIC DNA]</scope>
</reference>
<comment type="caution">
    <text evidence="8">The sequence shown here is derived from an EMBL/GenBank/DDBJ whole genome shotgun (WGS) entry which is preliminary data.</text>
</comment>
<evidence type="ECO:0000256" key="6">
    <source>
        <dbReference type="ARBA" id="ARBA00023239"/>
    </source>
</evidence>
<evidence type="ECO:0000313" key="9">
    <source>
        <dbReference type="Proteomes" id="UP000177723"/>
    </source>
</evidence>
<organism evidence="8 9">
    <name type="scientific">Candidatus Giovannonibacteria bacterium RIFCSPHIGHO2_12_FULL_43_15</name>
    <dbReference type="NCBI Taxonomy" id="1798341"/>
    <lineage>
        <taxon>Bacteria</taxon>
        <taxon>Candidatus Giovannoniibacteriota</taxon>
    </lineage>
</organism>
<gene>
    <name evidence="8" type="ORF">A3F23_03640</name>
</gene>
<evidence type="ECO:0000313" key="8">
    <source>
        <dbReference type="EMBL" id="OGF77393.1"/>
    </source>
</evidence>
<dbReference type="Gene3D" id="3.40.50.720">
    <property type="entry name" value="NAD(P)-binding Rossmann-like Domain"/>
    <property type="match status" value="1"/>
</dbReference>
<dbReference type="CDD" id="cd05246">
    <property type="entry name" value="dTDP_GD_SDR_e"/>
    <property type="match status" value="1"/>
</dbReference>
<comment type="cofactor">
    <cofactor evidence="2">
        <name>NAD(+)</name>
        <dbReference type="ChEBI" id="CHEBI:57540"/>
    </cofactor>
</comment>
<dbReference type="EMBL" id="MFHT01000019">
    <property type="protein sequence ID" value="OGF77393.1"/>
    <property type="molecule type" value="Genomic_DNA"/>
</dbReference>
<dbReference type="Gene3D" id="3.90.25.10">
    <property type="entry name" value="UDP-galactose 4-epimerase, domain 1"/>
    <property type="match status" value="1"/>
</dbReference>
<dbReference type="GO" id="GO:0008460">
    <property type="term" value="F:dTDP-glucose 4,6-dehydratase activity"/>
    <property type="evidence" value="ECO:0007669"/>
    <property type="project" value="UniProtKB-EC"/>
</dbReference>
<comment type="catalytic activity">
    <reaction evidence="1">
        <text>dTDP-alpha-D-glucose = dTDP-4-dehydro-6-deoxy-alpha-D-glucose + H2O</text>
        <dbReference type="Rhea" id="RHEA:17221"/>
        <dbReference type="ChEBI" id="CHEBI:15377"/>
        <dbReference type="ChEBI" id="CHEBI:57477"/>
        <dbReference type="ChEBI" id="CHEBI:57649"/>
        <dbReference type="EC" id="4.2.1.46"/>
    </reaction>
</comment>
<name>A0A1F5WP10_9BACT</name>
<dbReference type="GO" id="GO:0009225">
    <property type="term" value="P:nucleotide-sugar metabolic process"/>
    <property type="evidence" value="ECO:0007669"/>
    <property type="project" value="InterPro"/>
</dbReference>
<dbReference type="EC" id="4.2.1.46" evidence="4"/>
<accession>A0A1F5WP10</accession>